<sequence length="91" mass="9649">MPQLPRGGCWRAVIARARSAVLFAGPRGASGGRGCTRDAPSGAGELRGELDRFGGVSVRLARLDAMHRLDPVAFQRALQGKCAWSEASLPF</sequence>
<keyword evidence="2" id="KW-1185">Reference proteome</keyword>
<dbReference type="Proteomes" id="UP001159641">
    <property type="component" value="Unassembled WGS sequence"/>
</dbReference>
<comment type="caution">
    <text evidence="1">The sequence shown here is derived from an EMBL/GenBank/DDBJ whole genome shotgun (WGS) entry which is preliminary data.</text>
</comment>
<reference evidence="1 2" key="1">
    <citation type="submission" date="2022-11" db="EMBL/GenBank/DDBJ databases">
        <title>Whole genome sequence of Eschrichtius robustus ER-17-0199.</title>
        <authorList>
            <person name="Bruniche-Olsen A."/>
            <person name="Black A.N."/>
            <person name="Fields C.J."/>
            <person name="Walden K."/>
            <person name="Dewoody J.A."/>
        </authorList>
    </citation>
    <scope>NUCLEOTIDE SEQUENCE [LARGE SCALE GENOMIC DNA]</scope>
    <source>
        <strain evidence="1">ER-17-0199</strain>
        <tissue evidence="1">Blubber</tissue>
    </source>
</reference>
<gene>
    <name evidence="1" type="ORF">J1605_011727</name>
</gene>
<proteinExistence type="predicted"/>
<dbReference type="EMBL" id="JAIQCJ010002160">
    <property type="protein sequence ID" value="KAJ8780463.1"/>
    <property type="molecule type" value="Genomic_DNA"/>
</dbReference>
<organism evidence="1 2">
    <name type="scientific">Eschrichtius robustus</name>
    <name type="common">California gray whale</name>
    <name type="synonym">Eschrichtius gibbosus</name>
    <dbReference type="NCBI Taxonomy" id="9764"/>
    <lineage>
        <taxon>Eukaryota</taxon>
        <taxon>Metazoa</taxon>
        <taxon>Chordata</taxon>
        <taxon>Craniata</taxon>
        <taxon>Vertebrata</taxon>
        <taxon>Euteleostomi</taxon>
        <taxon>Mammalia</taxon>
        <taxon>Eutheria</taxon>
        <taxon>Laurasiatheria</taxon>
        <taxon>Artiodactyla</taxon>
        <taxon>Whippomorpha</taxon>
        <taxon>Cetacea</taxon>
        <taxon>Mysticeti</taxon>
        <taxon>Eschrichtiidae</taxon>
        <taxon>Eschrichtius</taxon>
    </lineage>
</organism>
<name>A0AB34GMG3_ESCRO</name>
<accession>A0AB34GMG3</accession>
<protein>
    <submittedName>
        <fullName evidence="1">Uncharacterized protein</fullName>
    </submittedName>
</protein>
<evidence type="ECO:0000313" key="2">
    <source>
        <dbReference type="Proteomes" id="UP001159641"/>
    </source>
</evidence>
<evidence type="ECO:0000313" key="1">
    <source>
        <dbReference type="EMBL" id="KAJ8780463.1"/>
    </source>
</evidence>
<dbReference type="AlphaFoldDB" id="A0AB34GMG3"/>